<keyword evidence="4 9" id="KW-0547">Nucleotide-binding</keyword>
<dbReference type="InterPro" id="IPR001962">
    <property type="entry name" value="Asn_synthase"/>
</dbReference>
<dbReference type="PANTHER" id="PTHR43284:SF1">
    <property type="entry name" value="ASPARAGINE SYNTHETASE"/>
    <property type="match status" value="1"/>
</dbReference>
<feature type="active site" description="For GATase activity" evidence="8">
    <location>
        <position position="2"/>
    </location>
</feature>
<dbReference type="GO" id="GO:0004066">
    <property type="term" value="F:asparagine synthase (glutamine-hydrolyzing) activity"/>
    <property type="evidence" value="ECO:0007669"/>
    <property type="project" value="UniProtKB-EC"/>
</dbReference>
<proteinExistence type="inferred from homology"/>
<dbReference type="AlphaFoldDB" id="A0A7V6A5V7"/>
<keyword evidence="5 9" id="KW-0067">ATP-binding</keyword>
<comment type="caution">
    <text evidence="12">The sequence shown here is derived from an EMBL/GenBank/DDBJ whole genome shotgun (WGS) entry which is preliminary data.</text>
</comment>
<gene>
    <name evidence="12" type="primary">asnB</name>
    <name evidence="12" type="ORF">ENV52_14240</name>
</gene>
<evidence type="ECO:0000256" key="9">
    <source>
        <dbReference type="PIRSR" id="PIRSR001589-2"/>
    </source>
</evidence>
<organism evidence="12">
    <name type="scientific">Desulfobacca acetoxidans</name>
    <dbReference type="NCBI Taxonomy" id="60893"/>
    <lineage>
        <taxon>Bacteria</taxon>
        <taxon>Pseudomonadati</taxon>
        <taxon>Thermodesulfobacteriota</taxon>
        <taxon>Desulfobaccia</taxon>
        <taxon>Desulfobaccales</taxon>
        <taxon>Desulfobaccaceae</taxon>
        <taxon>Desulfobacca</taxon>
    </lineage>
</organism>
<evidence type="ECO:0000256" key="7">
    <source>
        <dbReference type="ARBA" id="ARBA00048741"/>
    </source>
</evidence>
<feature type="binding site" evidence="9">
    <location>
        <position position="313"/>
    </location>
    <ligand>
        <name>ATP</name>
        <dbReference type="ChEBI" id="CHEBI:30616"/>
    </ligand>
</feature>
<keyword evidence="12" id="KW-0436">Ligase</keyword>
<evidence type="ECO:0000256" key="10">
    <source>
        <dbReference type="PIRSR" id="PIRSR001589-3"/>
    </source>
</evidence>
<evidence type="ECO:0000256" key="5">
    <source>
        <dbReference type="ARBA" id="ARBA00022840"/>
    </source>
</evidence>
<feature type="binding site" evidence="9">
    <location>
        <begin position="385"/>
        <end position="386"/>
    </location>
    <ligand>
        <name>ATP</name>
        <dbReference type="ChEBI" id="CHEBI:30616"/>
    </ligand>
</feature>
<evidence type="ECO:0000256" key="8">
    <source>
        <dbReference type="PIRSR" id="PIRSR001589-1"/>
    </source>
</evidence>
<evidence type="ECO:0000259" key="11">
    <source>
        <dbReference type="PROSITE" id="PS51278"/>
    </source>
</evidence>
<dbReference type="GO" id="GO:0006529">
    <property type="term" value="P:asparagine biosynthetic process"/>
    <property type="evidence" value="ECO:0007669"/>
    <property type="project" value="UniProtKB-KW"/>
</dbReference>
<dbReference type="Gene3D" id="3.40.50.620">
    <property type="entry name" value="HUPs"/>
    <property type="match status" value="1"/>
</dbReference>
<sequence>MCGIFGSFTNGRPLNLALCYKQTDTLVHRGPDSAGYFWACSNSGKYSLHSPAVRSNEFLQETGNIFLGHRRLAVLDLSTQAAQPMSDPGNRYWIVFNGEIYNCAEIRRDLESQGVLFRTHHSDTEVLLMAYVRWGENCLDRLRGMFAFAVLDLREKRLFLARDRLGKKPLYYRATTDGLTFASELKAILADPGVPRRLEPAALAQYLAYGYIPAPGTIYRGIAKLPPAHFAHVSLDNPHEMIIQRYWDLPGTDHRSLSLDWQEEFGEVLAEAVRLRMISDVPLGAFASGGIDSTLIIRQMRQFSPGPVRTFAIGFPEAESSELPWARQVAQRYGTEHHEEVVSPDALALLPRLVRHFDEPFGDSSALPALVVSEMARRQVTVALSGDGGDELLAGYTRYRYAQQLHQLFGVLPDSLRPLALQALGRFWPRSWRGKGIVSRIGLSPQNPYRALMARDNSLALLHADLRQQVGTNGKVHGFFERHWEQGPQEYLRRLQYVDFHTYLSEDILVKADRASMAAALELRSPLLDHKVVELAARLPRSLMFRRHEQKILFKQILLPDFGPEFVSRRKTGFQMPLRIWFKKNLGQVITDRLLDQSGPLTGLCDPTAVAALAGRFFKGQQDLSEELWRLLVLSEWVAQVHTRNDF</sequence>
<dbReference type="Gene3D" id="3.60.20.10">
    <property type="entry name" value="Glutamine Phosphoribosylpyrophosphate, subunit 1, domain 1"/>
    <property type="match status" value="1"/>
</dbReference>
<dbReference type="InterPro" id="IPR014729">
    <property type="entry name" value="Rossmann-like_a/b/a_fold"/>
</dbReference>
<evidence type="ECO:0000256" key="4">
    <source>
        <dbReference type="ARBA" id="ARBA00022741"/>
    </source>
</evidence>
<dbReference type="InterPro" id="IPR033738">
    <property type="entry name" value="AsnB_N"/>
</dbReference>
<dbReference type="EMBL" id="DTGR01000219">
    <property type="protein sequence ID" value="HHS30847.1"/>
    <property type="molecule type" value="Genomic_DNA"/>
</dbReference>
<dbReference type="GO" id="GO:0005524">
    <property type="term" value="F:ATP binding"/>
    <property type="evidence" value="ECO:0007669"/>
    <property type="project" value="UniProtKB-KW"/>
</dbReference>
<dbReference type="Pfam" id="PF00733">
    <property type="entry name" value="Asn_synthase"/>
    <property type="match status" value="1"/>
</dbReference>
<evidence type="ECO:0000256" key="2">
    <source>
        <dbReference type="ARBA" id="ARBA00005752"/>
    </source>
</evidence>
<feature type="binding site" evidence="9">
    <location>
        <position position="123"/>
    </location>
    <ligand>
        <name>L-glutamine</name>
        <dbReference type="ChEBI" id="CHEBI:58359"/>
    </ligand>
</feature>
<keyword evidence="8" id="KW-0028">Amino-acid biosynthesis</keyword>
<dbReference type="SUPFAM" id="SSF56235">
    <property type="entry name" value="N-terminal nucleophile aminohydrolases (Ntn hydrolases)"/>
    <property type="match status" value="1"/>
</dbReference>
<dbReference type="EC" id="6.3.5.4" evidence="3"/>
<evidence type="ECO:0000256" key="1">
    <source>
        <dbReference type="ARBA" id="ARBA00005187"/>
    </source>
</evidence>
<dbReference type="InterPro" id="IPR017932">
    <property type="entry name" value="GATase_2_dom"/>
</dbReference>
<comment type="similarity">
    <text evidence="2">Belongs to the asparagine synthetase family.</text>
</comment>
<keyword evidence="6 8" id="KW-0315">Glutamine amidotransferase</keyword>
<comment type="catalytic activity">
    <reaction evidence="7">
        <text>L-aspartate + L-glutamine + ATP + H2O = L-asparagine + L-glutamate + AMP + diphosphate + H(+)</text>
        <dbReference type="Rhea" id="RHEA:12228"/>
        <dbReference type="ChEBI" id="CHEBI:15377"/>
        <dbReference type="ChEBI" id="CHEBI:15378"/>
        <dbReference type="ChEBI" id="CHEBI:29985"/>
        <dbReference type="ChEBI" id="CHEBI:29991"/>
        <dbReference type="ChEBI" id="CHEBI:30616"/>
        <dbReference type="ChEBI" id="CHEBI:33019"/>
        <dbReference type="ChEBI" id="CHEBI:58048"/>
        <dbReference type="ChEBI" id="CHEBI:58359"/>
        <dbReference type="ChEBI" id="CHEBI:456215"/>
        <dbReference type="EC" id="6.3.5.4"/>
    </reaction>
</comment>
<dbReference type="InterPro" id="IPR006426">
    <property type="entry name" value="Asn_synth_AEB"/>
</dbReference>
<evidence type="ECO:0000256" key="3">
    <source>
        <dbReference type="ARBA" id="ARBA00012737"/>
    </source>
</evidence>
<evidence type="ECO:0000313" key="12">
    <source>
        <dbReference type="EMBL" id="HHS30847.1"/>
    </source>
</evidence>
<dbReference type="CDD" id="cd01991">
    <property type="entry name" value="Asn_synthase_B_C"/>
    <property type="match status" value="1"/>
</dbReference>
<evidence type="ECO:0000256" key="6">
    <source>
        <dbReference type="ARBA" id="ARBA00022962"/>
    </source>
</evidence>
<keyword evidence="8" id="KW-0061">Asparagine biosynthesis</keyword>
<dbReference type="Pfam" id="PF13537">
    <property type="entry name" value="GATase_7"/>
    <property type="match status" value="1"/>
</dbReference>
<dbReference type="PROSITE" id="PS51278">
    <property type="entry name" value="GATASE_TYPE_2"/>
    <property type="match status" value="1"/>
</dbReference>
<dbReference type="SUPFAM" id="SSF52402">
    <property type="entry name" value="Adenine nucleotide alpha hydrolases-like"/>
    <property type="match status" value="1"/>
</dbReference>
<feature type="domain" description="Glutamine amidotransferase type-2" evidence="11">
    <location>
        <begin position="2"/>
        <end position="236"/>
    </location>
</feature>
<accession>A0A7V6A5V7</accession>
<dbReference type="InterPro" id="IPR051786">
    <property type="entry name" value="ASN_synthetase/amidase"/>
</dbReference>
<feature type="site" description="Important for beta-aspartyl-AMP intermediate formation" evidence="10">
    <location>
        <position position="387"/>
    </location>
</feature>
<dbReference type="NCBIfam" id="TIGR01536">
    <property type="entry name" value="asn_synth_AEB"/>
    <property type="match status" value="1"/>
</dbReference>
<dbReference type="GO" id="GO:0005829">
    <property type="term" value="C:cytosol"/>
    <property type="evidence" value="ECO:0007669"/>
    <property type="project" value="TreeGrafter"/>
</dbReference>
<name>A0A7V6A5V7_9BACT</name>
<dbReference type="PIRSF" id="PIRSF001589">
    <property type="entry name" value="Asn_synthetase_glu-h"/>
    <property type="match status" value="1"/>
</dbReference>
<reference evidence="12" key="1">
    <citation type="journal article" date="2020" name="mSystems">
        <title>Genome- and Community-Level Interaction Insights into Carbon Utilization and Element Cycling Functions of Hydrothermarchaeota in Hydrothermal Sediment.</title>
        <authorList>
            <person name="Zhou Z."/>
            <person name="Liu Y."/>
            <person name="Xu W."/>
            <person name="Pan J."/>
            <person name="Luo Z.H."/>
            <person name="Li M."/>
        </authorList>
    </citation>
    <scope>NUCLEOTIDE SEQUENCE [LARGE SCALE GENOMIC DNA]</scope>
    <source>
        <strain evidence="12">SpSt-767</strain>
    </source>
</reference>
<protein>
    <recommendedName>
        <fullName evidence="3">asparagine synthase (glutamine-hydrolyzing)</fullName>
        <ecNumber evidence="3">6.3.5.4</ecNumber>
    </recommendedName>
</protein>
<dbReference type="CDD" id="cd00712">
    <property type="entry name" value="AsnB"/>
    <property type="match status" value="1"/>
</dbReference>
<dbReference type="InterPro" id="IPR029055">
    <property type="entry name" value="Ntn_hydrolases_N"/>
</dbReference>
<dbReference type="PANTHER" id="PTHR43284">
    <property type="entry name" value="ASPARAGINE SYNTHETASE (GLUTAMINE-HYDROLYZING)"/>
    <property type="match status" value="1"/>
</dbReference>
<comment type="pathway">
    <text evidence="1">Amino-acid biosynthesis; L-asparagine biosynthesis; L-asparagine from L-aspartate (L-Gln route): step 1/1.</text>
</comment>